<keyword evidence="3" id="KW-1185">Reference proteome</keyword>
<feature type="non-terminal residue" evidence="2">
    <location>
        <position position="1308"/>
    </location>
</feature>
<feature type="compositionally biased region" description="Basic and acidic residues" evidence="1">
    <location>
        <begin position="539"/>
        <end position="550"/>
    </location>
</feature>
<name>A0A1Y1ITD5_KLENI</name>
<feature type="compositionally biased region" description="Low complexity" evidence="1">
    <location>
        <begin position="500"/>
        <end position="509"/>
    </location>
</feature>
<organism evidence="2 3">
    <name type="scientific">Klebsormidium nitens</name>
    <name type="common">Green alga</name>
    <name type="synonym">Ulothrix nitens</name>
    <dbReference type="NCBI Taxonomy" id="105231"/>
    <lineage>
        <taxon>Eukaryota</taxon>
        <taxon>Viridiplantae</taxon>
        <taxon>Streptophyta</taxon>
        <taxon>Klebsormidiophyceae</taxon>
        <taxon>Klebsormidiales</taxon>
        <taxon>Klebsormidiaceae</taxon>
        <taxon>Klebsormidium</taxon>
    </lineage>
</organism>
<feature type="compositionally biased region" description="Basic and acidic residues" evidence="1">
    <location>
        <begin position="153"/>
        <end position="165"/>
    </location>
</feature>
<reference evidence="2 3" key="1">
    <citation type="journal article" date="2014" name="Nat. Commun.">
        <title>Klebsormidium flaccidum genome reveals primary factors for plant terrestrial adaptation.</title>
        <authorList>
            <person name="Hori K."/>
            <person name="Maruyama F."/>
            <person name="Fujisawa T."/>
            <person name="Togashi T."/>
            <person name="Yamamoto N."/>
            <person name="Seo M."/>
            <person name="Sato S."/>
            <person name="Yamada T."/>
            <person name="Mori H."/>
            <person name="Tajima N."/>
            <person name="Moriyama T."/>
            <person name="Ikeuchi M."/>
            <person name="Watanabe M."/>
            <person name="Wada H."/>
            <person name="Kobayashi K."/>
            <person name="Saito M."/>
            <person name="Masuda T."/>
            <person name="Sasaki-Sekimoto Y."/>
            <person name="Mashiguchi K."/>
            <person name="Awai K."/>
            <person name="Shimojima M."/>
            <person name="Masuda S."/>
            <person name="Iwai M."/>
            <person name="Nobusawa T."/>
            <person name="Narise T."/>
            <person name="Kondo S."/>
            <person name="Saito H."/>
            <person name="Sato R."/>
            <person name="Murakawa M."/>
            <person name="Ihara Y."/>
            <person name="Oshima-Yamada Y."/>
            <person name="Ohtaka K."/>
            <person name="Satoh M."/>
            <person name="Sonobe K."/>
            <person name="Ishii M."/>
            <person name="Ohtani R."/>
            <person name="Kanamori-Sato M."/>
            <person name="Honoki R."/>
            <person name="Miyazaki D."/>
            <person name="Mochizuki H."/>
            <person name="Umetsu J."/>
            <person name="Higashi K."/>
            <person name="Shibata D."/>
            <person name="Kamiya Y."/>
            <person name="Sato N."/>
            <person name="Nakamura Y."/>
            <person name="Tabata S."/>
            <person name="Ida S."/>
            <person name="Kurokawa K."/>
            <person name="Ohta H."/>
        </authorList>
    </citation>
    <scope>NUCLEOTIDE SEQUENCE [LARGE SCALE GENOMIC DNA]</scope>
    <source>
        <strain evidence="2 3">NIES-2285</strain>
    </source>
</reference>
<feature type="region of interest" description="Disordered" evidence="1">
    <location>
        <begin position="492"/>
        <end position="557"/>
    </location>
</feature>
<feature type="region of interest" description="Disordered" evidence="1">
    <location>
        <begin position="152"/>
        <end position="211"/>
    </location>
</feature>
<dbReference type="Proteomes" id="UP000054558">
    <property type="component" value="Unassembled WGS sequence"/>
</dbReference>
<proteinExistence type="predicted"/>
<protein>
    <submittedName>
        <fullName evidence="2">Uncharacterized protein</fullName>
    </submittedName>
</protein>
<dbReference type="STRING" id="105231.A0A1Y1ITD5"/>
<dbReference type="PANTHER" id="PTHR34305">
    <property type="entry name" value="EXPRESSED PROTEIN"/>
    <property type="match status" value="1"/>
</dbReference>
<evidence type="ECO:0000256" key="1">
    <source>
        <dbReference type="SAM" id="MobiDB-lite"/>
    </source>
</evidence>
<dbReference type="EMBL" id="DF238403">
    <property type="protein sequence ID" value="GAQ93342.1"/>
    <property type="molecule type" value="Genomic_DNA"/>
</dbReference>
<evidence type="ECO:0000313" key="3">
    <source>
        <dbReference type="Proteomes" id="UP000054558"/>
    </source>
</evidence>
<sequence length="1308" mass="143784">MQPTPGFSVARPNISTHSLHPASQREVNCGNIIVDPRAYGTIPANSLATKCSLCKQTVLTKDYQLTFRKSQALKGFAISSPESVAKGQRKRQPLCLECVKRHFGHVTQCGDKLTISVARTNRGSAGSVEIWFQRKSLEEEWSQLKELSGEEIGNLREKAEEERPGGRRKTTAAQAAVNRGRKVGETARSSAQVEGQPRTENGDASGAEDRRTTIDQAVMYLDGLRSGECAFYSVGEQESAGTVYLASTWNHNGARPKPLGRPSKVRALLETVHRDTMGNLSCTCDRGRLYSQAPCVHKLTLQALGSPRLASAISLQKGTRVVEIACDRTGERVFGVYWNAGSPSPQRTMVHYGEGPQMGWYCEGRKSGCSKTADCSHIQRVKRALSESSGVEKLSRSSFSEEQLELAKTSLKDGLGDSRGGDCVAQSGQCAPDADVDGYLAELVVGSHERAACKGPSCFCKQHPRVFGGADVDEEPCAARCCASAQTNGKRVRSEQGEDSSGVGKASAKSGKRRTKSFWAAQGIETEGSNAATGSAGKAESETAEERGRGTESAPQFDDRNAVSIPVCNICVCPSNVCTHGAFRGAATVLPMEAEGVQLEVPKLVRPADSWQVHDPEVSLLRRPVRVSELTARDFAELSAAKSLSAACPQGPPPCWTRWLGLWQIAHIYDLYWSQEVKLRIYCCACPEKHTVHFNGEALGLYAWTRGVVITQKACQILLRDVQNTGAAFSSLVAAANTVRRQYNPDATILSEECWRKATLGFFKLCGRQIMECCSLCGPHPEVLLCDGITGLACADGTRQKGGLAGTDAALLRPFTAPSQGFDGVNVRKVMEAGSNYLAASLSGGGLKKRLLHQPELRTLLARFSGHHAADPELGKTPSAREYEELLVALDRDDVQVVADFVQDPDDADADPVLLHWRRQIPGHQVGQVRSKNKAVCKLLEGIERESMQDGARWPPHCPHRWAELLYTLGAPFSVSDDSNLIQHGKALGVVRKLLLGEAANDDDRVVLAEHSPILRRLLDHYGDRFPRYFHPALHHLYRLTLFARGAMGLGVGRAGWALSAIEGLDVCVWLEREPKPLSFEQQQAFDFWAARANALLPGVESLSPPDPYEYTLLPPERILLNERLGLGADGSELGPLPPDHPYCREQRELGCYPLKGWEQKRPLPQYEPFEDDLGRSRERDEEHRCRSGLTVGEFDAKVALESGIKKTKCLQRHTKGGFVFSCPHCVIYGFHVMLRGESPRDPFTVLYTRLNRRDLPLYLIHDNACKLRAYAMRREPAFFADVRFLVDRFHFHHTTAEAHKCGPSYNT</sequence>
<gene>
    <name evidence="2" type="ORF">KFL_014540010</name>
</gene>
<evidence type="ECO:0000313" key="2">
    <source>
        <dbReference type="EMBL" id="GAQ93342.1"/>
    </source>
</evidence>
<accession>A0A1Y1ITD5</accession>
<dbReference type="PANTHER" id="PTHR34305:SF1">
    <property type="entry name" value="SWIM-TYPE DOMAIN-CONTAINING PROTEIN"/>
    <property type="match status" value="1"/>
</dbReference>